<protein>
    <submittedName>
        <fullName evidence="1">Uncharacterized protein</fullName>
    </submittedName>
</protein>
<evidence type="ECO:0000313" key="1">
    <source>
        <dbReference type="EMBL" id="QTA80324.1"/>
    </source>
</evidence>
<dbReference type="Proteomes" id="UP000663720">
    <property type="component" value="Chromosome"/>
</dbReference>
<organism evidence="1 2">
    <name type="scientific">Desulfonema limicola</name>
    <dbReference type="NCBI Taxonomy" id="45656"/>
    <lineage>
        <taxon>Bacteria</taxon>
        <taxon>Pseudomonadati</taxon>
        <taxon>Thermodesulfobacteriota</taxon>
        <taxon>Desulfobacteria</taxon>
        <taxon>Desulfobacterales</taxon>
        <taxon>Desulfococcaceae</taxon>
        <taxon>Desulfonema</taxon>
    </lineage>
</organism>
<dbReference type="KEGG" id="dli:dnl_26230"/>
<sequence>MGAPFFCLNQDSQDLRIFRIPGKAWLKKSWKSFNPVNPGSGFMYFVLMKSIFQDNILWL</sequence>
<proteinExistence type="predicted"/>
<reference evidence="1" key="1">
    <citation type="journal article" date="2021" name="Microb. Physiol.">
        <title>Proteogenomic Insights into the Physiology of Marine, Sulfate-Reducing, Filamentous Desulfonema limicola and Desulfonema magnum.</title>
        <authorList>
            <person name="Schnaars V."/>
            <person name="Wohlbrand L."/>
            <person name="Scheve S."/>
            <person name="Hinrichs C."/>
            <person name="Reinhardt R."/>
            <person name="Rabus R."/>
        </authorList>
    </citation>
    <scope>NUCLEOTIDE SEQUENCE</scope>
    <source>
        <strain evidence="1">5ac10</strain>
    </source>
</reference>
<gene>
    <name evidence="1" type="ORF">dnl_26230</name>
</gene>
<dbReference type="EMBL" id="CP061799">
    <property type="protein sequence ID" value="QTA80324.1"/>
    <property type="molecule type" value="Genomic_DNA"/>
</dbReference>
<keyword evidence="2" id="KW-1185">Reference proteome</keyword>
<accession>A0A975GGJ6</accession>
<dbReference type="AlphaFoldDB" id="A0A975GGJ6"/>
<name>A0A975GGJ6_9BACT</name>
<evidence type="ECO:0000313" key="2">
    <source>
        <dbReference type="Proteomes" id="UP000663720"/>
    </source>
</evidence>